<keyword evidence="1" id="KW-0596">Phosphopantetheine</keyword>
<dbReference type="CDD" id="cd00833">
    <property type="entry name" value="PKS"/>
    <property type="match status" value="1"/>
</dbReference>
<dbReference type="PROSITE" id="PS52004">
    <property type="entry name" value="KS3_2"/>
    <property type="match status" value="1"/>
</dbReference>
<dbReference type="Pfam" id="PF00550">
    <property type="entry name" value="PP-binding"/>
    <property type="match status" value="2"/>
</dbReference>
<dbReference type="InterPro" id="IPR045851">
    <property type="entry name" value="AMP-bd_C_sf"/>
</dbReference>
<dbReference type="InterPro" id="IPR016035">
    <property type="entry name" value="Acyl_Trfase/lysoPLipase"/>
</dbReference>
<dbReference type="InterPro" id="IPR009081">
    <property type="entry name" value="PP-bd_ACP"/>
</dbReference>
<dbReference type="Pfam" id="PF13193">
    <property type="entry name" value="AMP-binding_C"/>
    <property type="match status" value="1"/>
</dbReference>
<dbReference type="EMBL" id="JAPCWZ010000004">
    <property type="protein sequence ID" value="KAK8869094.1"/>
    <property type="molecule type" value="Genomic_DNA"/>
</dbReference>
<dbReference type="PROSITE" id="PS00455">
    <property type="entry name" value="AMP_BINDING"/>
    <property type="match status" value="1"/>
</dbReference>
<dbReference type="Proteomes" id="UP001390339">
    <property type="component" value="Unassembled WGS sequence"/>
</dbReference>
<dbReference type="InterPro" id="IPR050091">
    <property type="entry name" value="PKS_NRPS_Biosynth_Enz"/>
</dbReference>
<dbReference type="SUPFAM" id="SSF53901">
    <property type="entry name" value="Thiolase-like"/>
    <property type="match status" value="1"/>
</dbReference>
<dbReference type="SUPFAM" id="SSF47336">
    <property type="entry name" value="ACP-like"/>
    <property type="match status" value="2"/>
</dbReference>
<dbReference type="PROSITE" id="PS00012">
    <property type="entry name" value="PHOSPHOPANTETHEINE"/>
    <property type="match status" value="1"/>
</dbReference>
<reference evidence="10 11" key="1">
    <citation type="journal article" date="2024" name="IMA Fungus">
        <title>Apiospora arundinis, a panoply of carbohydrate-active enzymes and secondary metabolites.</title>
        <authorList>
            <person name="Sorensen T."/>
            <person name="Petersen C."/>
            <person name="Muurmann A.T."/>
            <person name="Christiansen J.V."/>
            <person name="Brundto M.L."/>
            <person name="Overgaard C.K."/>
            <person name="Boysen A.T."/>
            <person name="Wollenberg R.D."/>
            <person name="Larsen T.O."/>
            <person name="Sorensen J.L."/>
            <person name="Nielsen K.L."/>
            <person name="Sondergaard T.E."/>
        </authorList>
    </citation>
    <scope>NUCLEOTIDE SEQUENCE [LARGE SCALE GENOMIC DNA]</scope>
    <source>
        <strain evidence="10 11">AAU 773</strain>
    </source>
</reference>
<dbReference type="PANTHER" id="PTHR43775:SF51">
    <property type="entry name" value="INACTIVE PHENOLPHTHIOCEROL SYNTHESIS POLYKETIDE SYNTHASE TYPE I PKS1-RELATED"/>
    <property type="match status" value="1"/>
</dbReference>
<dbReference type="InterPro" id="IPR032821">
    <property type="entry name" value="PKS_assoc"/>
</dbReference>
<feature type="domain" description="Carrier" evidence="8">
    <location>
        <begin position="523"/>
        <end position="598"/>
    </location>
</feature>
<dbReference type="CDD" id="cd08956">
    <property type="entry name" value="KR_3_FAS_SDR_x"/>
    <property type="match status" value="1"/>
</dbReference>
<dbReference type="InterPro" id="IPR025110">
    <property type="entry name" value="AMP-bd_C"/>
</dbReference>
<dbReference type="SUPFAM" id="SSF52151">
    <property type="entry name" value="FabD/lysophospholipase-like"/>
    <property type="match status" value="1"/>
</dbReference>
<dbReference type="Gene3D" id="2.30.38.10">
    <property type="entry name" value="Luciferase, Domain 3"/>
    <property type="match status" value="1"/>
</dbReference>
<dbReference type="InterPro" id="IPR006162">
    <property type="entry name" value="Ppantetheine_attach_site"/>
</dbReference>
<dbReference type="Gene3D" id="3.30.70.3290">
    <property type="match status" value="1"/>
</dbReference>
<evidence type="ECO:0000256" key="4">
    <source>
        <dbReference type="ARBA" id="ARBA00022603"/>
    </source>
</evidence>
<evidence type="ECO:0000256" key="3">
    <source>
        <dbReference type="ARBA" id="ARBA00022598"/>
    </source>
</evidence>
<dbReference type="Pfam" id="PF00698">
    <property type="entry name" value="Acyl_transf_1"/>
    <property type="match status" value="1"/>
</dbReference>
<organism evidence="10 11">
    <name type="scientific">Apiospora arundinis</name>
    <dbReference type="NCBI Taxonomy" id="335852"/>
    <lineage>
        <taxon>Eukaryota</taxon>
        <taxon>Fungi</taxon>
        <taxon>Dikarya</taxon>
        <taxon>Ascomycota</taxon>
        <taxon>Pezizomycotina</taxon>
        <taxon>Sordariomycetes</taxon>
        <taxon>Xylariomycetidae</taxon>
        <taxon>Amphisphaeriales</taxon>
        <taxon>Apiosporaceae</taxon>
        <taxon>Apiospora</taxon>
    </lineage>
</organism>
<keyword evidence="7" id="KW-0511">Multifunctional enzyme</keyword>
<dbReference type="InterPro" id="IPR013968">
    <property type="entry name" value="PKS_KR"/>
</dbReference>
<keyword evidence="5" id="KW-0808">Transferase</keyword>
<dbReference type="Gene3D" id="3.40.47.10">
    <property type="match status" value="1"/>
</dbReference>
<dbReference type="Gene3D" id="1.10.1200.10">
    <property type="entry name" value="ACP-like"/>
    <property type="match status" value="2"/>
</dbReference>
<dbReference type="SMART" id="SM00827">
    <property type="entry name" value="PKS_AT"/>
    <property type="match status" value="1"/>
</dbReference>
<dbReference type="InterPro" id="IPR036291">
    <property type="entry name" value="NAD(P)-bd_dom_sf"/>
</dbReference>
<protein>
    <submittedName>
        <fullName evidence="10">Polyketide synthase</fullName>
    </submittedName>
</protein>
<dbReference type="Pfam" id="PF02801">
    <property type="entry name" value="Ketoacyl-synt_C"/>
    <property type="match status" value="1"/>
</dbReference>
<proteinExistence type="predicted"/>
<accession>A0ABR2IWW0</accession>
<dbReference type="PANTHER" id="PTHR43775">
    <property type="entry name" value="FATTY ACID SYNTHASE"/>
    <property type="match status" value="1"/>
</dbReference>
<dbReference type="InterPro" id="IPR020806">
    <property type="entry name" value="PKS_PP-bd"/>
</dbReference>
<dbReference type="InterPro" id="IPR057326">
    <property type="entry name" value="KR_dom"/>
</dbReference>
<evidence type="ECO:0000259" key="9">
    <source>
        <dbReference type="PROSITE" id="PS52004"/>
    </source>
</evidence>
<evidence type="ECO:0000256" key="5">
    <source>
        <dbReference type="ARBA" id="ARBA00022679"/>
    </source>
</evidence>
<dbReference type="InterPro" id="IPR014043">
    <property type="entry name" value="Acyl_transferase_dom"/>
</dbReference>
<dbReference type="InterPro" id="IPR010071">
    <property type="entry name" value="AA_adenyl_dom"/>
</dbReference>
<dbReference type="InterPro" id="IPR036736">
    <property type="entry name" value="ACP-like_sf"/>
</dbReference>
<evidence type="ECO:0000256" key="7">
    <source>
        <dbReference type="ARBA" id="ARBA00023268"/>
    </source>
</evidence>
<keyword evidence="2" id="KW-0597">Phosphoprotein</keyword>
<dbReference type="InterPro" id="IPR013120">
    <property type="entry name" value="FAR_NAD-bd"/>
</dbReference>
<dbReference type="SUPFAM" id="SSF56801">
    <property type="entry name" value="Acetyl-CoA synthetase-like"/>
    <property type="match status" value="1"/>
</dbReference>
<dbReference type="SMART" id="SM00822">
    <property type="entry name" value="PKS_KR"/>
    <property type="match status" value="1"/>
</dbReference>
<dbReference type="NCBIfam" id="TIGR01733">
    <property type="entry name" value="AA-adenyl-dom"/>
    <property type="match status" value="1"/>
</dbReference>
<dbReference type="InterPro" id="IPR020841">
    <property type="entry name" value="PKS_Beta-ketoAc_synthase_dom"/>
</dbReference>
<dbReference type="Pfam" id="PF08659">
    <property type="entry name" value="KR"/>
    <property type="match status" value="1"/>
</dbReference>
<dbReference type="Pfam" id="PF00109">
    <property type="entry name" value="ketoacyl-synt"/>
    <property type="match status" value="1"/>
</dbReference>
<dbReference type="Pfam" id="PF07993">
    <property type="entry name" value="NAD_binding_4"/>
    <property type="match status" value="1"/>
</dbReference>
<keyword evidence="6" id="KW-0560">Oxidoreductase</keyword>
<dbReference type="InterPro" id="IPR014030">
    <property type="entry name" value="Ketoacyl_synth_N"/>
</dbReference>
<dbReference type="InterPro" id="IPR014031">
    <property type="entry name" value="Ketoacyl_synth_C"/>
</dbReference>
<evidence type="ECO:0000256" key="6">
    <source>
        <dbReference type="ARBA" id="ARBA00023002"/>
    </source>
</evidence>
<dbReference type="Pfam" id="PF16197">
    <property type="entry name" value="KAsynt_C_assoc"/>
    <property type="match status" value="1"/>
</dbReference>
<evidence type="ECO:0000313" key="10">
    <source>
        <dbReference type="EMBL" id="KAK8869094.1"/>
    </source>
</evidence>
<dbReference type="SUPFAM" id="SSF55048">
    <property type="entry name" value="Probable ACP-binding domain of malonyl-CoA ACP transacylase"/>
    <property type="match status" value="1"/>
</dbReference>
<dbReference type="InterPro" id="IPR000873">
    <property type="entry name" value="AMP-dep_synth/lig_dom"/>
</dbReference>
<dbReference type="InterPro" id="IPR016039">
    <property type="entry name" value="Thiolase-like"/>
</dbReference>
<evidence type="ECO:0000256" key="2">
    <source>
        <dbReference type="ARBA" id="ARBA00022553"/>
    </source>
</evidence>
<dbReference type="Gene3D" id="3.30.300.30">
    <property type="match status" value="1"/>
</dbReference>
<dbReference type="PROSITE" id="PS50075">
    <property type="entry name" value="CARRIER"/>
    <property type="match status" value="2"/>
</dbReference>
<dbReference type="InterPro" id="IPR020845">
    <property type="entry name" value="AMP-binding_CS"/>
</dbReference>
<keyword evidence="11" id="KW-1185">Reference proteome</keyword>
<dbReference type="SMART" id="SM00823">
    <property type="entry name" value="PKS_PP"/>
    <property type="match status" value="2"/>
</dbReference>
<feature type="domain" description="Carrier" evidence="8">
    <location>
        <begin position="2015"/>
        <end position="2090"/>
    </location>
</feature>
<dbReference type="InterPro" id="IPR001227">
    <property type="entry name" value="Ac_transferase_dom_sf"/>
</dbReference>
<sequence>MPGSSCFHQLFERTAETYSNKTALICGDATLTFGELNAQSNRFARVLVRRGGVGPGDVVGVALDRSIDLIVVLLAVMKTGAAYVPIDPWLPVERKAQMMEDATPKVLVTDNYHTSAAHGSVSTTWSSNSSSVCLTVNAALHEMLLSEDLGSGNLDVPTSSHDLAYIMYTSGSTGRPKGVEISHSSVSNLLLSMQQQPGCSDRDRLLAITTVSFDMAVLEMYLPLLCGGTMVLAQRGEIKDPAALVRLMGQHKITMMQGTPAVWQMILTSGWSGQPRLEKILCGGEAMSRTLADGLLECGDVLWNMYGPTEATVYASIWKVCHGDEILIGGPITNGHLYVLDANLSPVATGDPGELYIGGAGVARGYRHNQELSRSSFLRNPFHRGFMYRTGDFARWVYPGKVAVMGRIDQQVKIRGYRIEIGDVEAALTKHESVAAAVVVCRGDRLVAYYVSSSGTLSGAKGQGAETEMSHMLRRWLTEMLPAYMVPAFFVEMQTLPVTANGKFDRMALPEVAASTQPVIDEIPATELEGRILAIWAEVLGHDRVGLDDNFFEVGGDSVRVISVQKELEKQLSQHISAPKLFEHYTIRTLAAYLSSPPEMSNPTMNPMSDPKQFPKGHVDDIAIVSMACRLPVDITTPQGFWDLLDRGGESIVEVPEDRWPENLSSATDKSYCRQGGFIRSIDDFDISFFGISPREARSLDPAQYMILETCWEGFERAGYTAEKLRGSQTGVFIGTNNILSHQALNPNAIKELADLDGYTVTGSAAGTMSGRVSFHLGLQGPAMTIDTACSSSLVTTHLACQALRQGECDMAVSAGVSLMLNPGLHAEFSRLNGSSPDGRCRSFSADTQGTGWSEGCVAVVLKRLSDAQRDGDFVHAVLRGTAVNHDGRSATLTTPSGSAQQRLVRTALRAARLEPSDIDYIEAHGTGTKLGDPIEATALSEVFGPTRIGSKPLLVGSAKSNISHTQAAAGLVGLLKVVLSIQNNTLPQTLHVKKPTPAVDWDRAKMTPVMNKQPWPSRNNRIRRAGVSAFGIGGTNAHVVVEEPPKKLLAAGISSTLTQRWPNTLPFIVTGHSHAALRLQAEKLYRHIDSMDDDAIPKDVAFSLATTRTQFRKRQVLLAGNRLELLGQLKSSMQPSSLTLHATEAAEAPKPKLAMLFTGQGSQWPGMGKHLYESHPTFREALDEIVAEFTRLERPLLDVMWAEPGSPAAEMLNRTDFGQPALFAVGVALWRLWQSWGVTPDLVLGHSLGELVVAHIAGVMNLADACRLVAARGRLMQAQSGDSMMMSLEATAAEVATAICELDVAQSVDIGLYNAPMQTVISGDGVSVKKVAEYFSRHCRKTTSVATGHAFHSRHMDGMLDEFRDVAETVQFKRPRLHIVSSIHAKLVEPGELETADYWVRQAREPVRFSDGIQQLSDQGVNIFLELGPQPVLCGLGVATLANSQHVASNSWLPSLIRGQDDMSAIQRSLVCLHTRHIPVNWPAFFEPFGCKRVELPTYAFQRDYHARSGKLSRPDGKTDLIHQPLTESHQFEIAWHAVESRNKHHLDRLQGNWGVLLPAGHTAWTRQIKPMLPRAGLRMTTIEHIEDAAMLDGLICLWDSDATLLSQAQNLVAKALKQLQEASEMHFTPHLVWVTRGAVGTGIESSDQVLKLGAAPLWGLMRSARSEHPELHLRLIDVGGEDLGADTAASLAGALSLDEEPECVVGLREVLVPRMQRIHHSPKNSAKPLLRTDGAVLITGGLGDLGARVARWLVRKHSIRDLVLSSRKGMETPGAQALVDDLSKTGTNVTVVAGDIADAESVKSMMANFGEERPLRGVIHAAGVSDSGVLSTMTPERCATTLLPKVHGAWLLHQFTRDLDLDMFMTFSSISGVMGMSGLANYAAANTFLDALAHLRRAQHLPASSVAYGTWAGDGMASRLSTTTLSHLAHFGLDPLSPEDGLQSLQETVSEGRALTVAAALDLRRLQDFYEEQGSVPALLRRLLPKARRGPPIPPIMDMQKALGEAGPGQSKVIMVNMVREVVAKVLGFTRPQDVDINLPLKEIGIDSLTAVQIRNHLAKLTKLTLSINIAFIYPNLKALAQFLLSQLQDVDTSSSSAMSTCSDTSVTTVSDTLELDIEAVEKGFLDSSFTFDNVTQDPDTLGRCPDVVFLTGATGFVGAFILADLLRLGITTYCLVRADNVDLGKQRVVSTLEGYGLWEPSFASLMQVVVGDMGQRLFGLSEELFEELAGRVDAICHSGALVDWMRPLKEYIGPNIVSAHEVLRLASRGCAKSVHLVSTMSTLPLHMGLGLREGEHEYGYGTSKFVAERLVAAARWRGARATVYRLPYVTASKTSGQFRLDRGDFLHNLIAGSLELGVFPSVDANLSAVLPIDYLSKTMVDMMTTRDVDRRDRDYDFVNAGAPSCDDFFKLVNAASGGKRELVPFGTWKRRAMEDALRLPQGRLARIAAVLDNYNDDTAAGMFKGLAVGKHVLGGSDCPAPAIDELFVTTYLKCIEGRASQSEDPSSR</sequence>
<evidence type="ECO:0000313" key="11">
    <source>
        <dbReference type="Proteomes" id="UP001390339"/>
    </source>
</evidence>
<dbReference type="Gene3D" id="3.40.366.10">
    <property type="entry name" value="Malonyl-Coenzyme A Acyl Carrier Protein, domain 2"/>
    <property type="match status" value="1"/>
</dbReference>
<dbReference type="Gene3D" id="3.40.50.720">
    <property type="entry name" value="NAD(P)-binding Rossmann-like Domain"/>
    <property type="match status" value="2"/>
</dbReference>
<evidence type="ECO:0000259" key="8">
    <source>
        <dbReference type="PROSITE" id="PS50075"/>
    </source>
</evidence>
<gene>
    <name evidence="10" type="ORF">PGQ11_007672</name>
</gene>
<dbReference type="Pfam" id="PF00501">
    <property type="entry name" value="AMP-binding"/>
    <property type="match status" value="1"/>
</dbReference>
<dbReference type="Gene3D" id="3.40.50.980">
    <property type="match status" value="2"/>
</dbReference>
<keyword evidence="3" id="KW-0436">Ligase</keyword>
<dbReference type="SUPFAM" id="SSF51735">
    <property type="entry name" value="NAD(P)-binding Rossmann-fold domains"/>
    <property type="match status" value="3"/>
</dbReference>
<comment type="caution">
    <text evidence="10">The sequence shown here is derived from an EMBL/GenBank/DDBJ whole genome shotgun (WGS) entry which is preliminary data.</text>
</comment>
<dbReference type="SMART" id="SM00825">
    <property type="entry name" value="PKS_KS"/>
    <property type="match status" value="1"/>
</dbReference>
<keyword evidence="4" id="KW-0489">Methyltransferase</keyword>
<feature type="domain" description="Ketosynthase family 3 (KS3)" evidence="9">
    <location>
        <begin position="619"/>
        <end position="1044"/>
    </location>
</feature>
<evidence type="ECO:0000256" key="1">
    <source>
        <dbReference type="ARBA" id="ARBA00022450"/>
    </source>
</evidence>
<name>A0ABR2IWW0_9PEZI</name>
<dbReference type="InterPro" id="IPR016036">
    <property type="entry name" value="Malonyl_transacylase_ACP-bd"/>
</dbReference>